<name>A0ABY9XTA2_9FLAO</name>
<dbReference type="PRINTS" id="PR00133">
    <property type="entry name" value="GLHYDRLASE3"/>
</dbReference>
<reference evidence="5 6" key="1">
    <citation type="submission" date="2023-09" db="EMBL/GenBank/DDBJ databases">
        <title>Thalassobella suaedae gen. nov., sp. nov., a marine bacterium of the family Flavobacteriaceae isolated from a halophyte Suaeda japonica.</title>
        <authorList>
            <person name="Lee S.Y."/>
            <person name="Hwang C.Y."/>
        </authorList>
    </citation>
    <scope>NUCLEOTIDE SEQUENCE [LARGE SCALE GENOMIC DNA]</scope>
    <source>
        <strain evidence="5 6">HL-DH14</strain>
    </source>
</reference>
<comment type="similarity">
    <text evidence="1">Belongs to the glycosyl hydrolase 3 family.</text>
</comment>
<dbReference type="PANTHER" id="PTHR42715:SF10">
    <property type="entry name" value="BETA-GLUCOSIDASE"/>
    <property type="match status" value="1"/>
</dbReference>
<dbReference type="GO" id="GO:0016798">
    <property type="term" value="F:hydrolase activity, acting on glycosyl bonds"/>
    <property type="evidence" value="ECO:0007669"/>
    <property type="project" value="UniProtKB-KW"/>
</dbReference>
<evidence type="ECO:0000256" key="2">
    <source>
        <dbReference type="ARBA" id="ARBA00022801"/>
    </source>
</evidence>
<dbReference type="PANTHER" id="PTHR42715">
    <property type="entry name" value="BETA-GLUCOSIDASE"/>
    <property type="match status" value="1"/>
</dbReference>
<dbReference type="InterPro" id="IPR036962">
    <property type="entry name" value="Glyco_hydro_3_N_sf"/>
</dbReference>
<dbReference type="InterPro" id="IPR001764">
    <property type="entry name" value="Glyco_hydro_3_N"/>
</dbReference>
<dbReference type="EMBL" id="CP134537">
    <property type="protein sequence ID" value="WNH09078.1"/>
    <property type="molecule type" value="Genomic_DNA"/>
</dbReference>
<dbReference type="InterPro" id="IPR019800">
    <property type="entry name" value="Glyco_hydro_3_AS"/>
</dbReference>
<feature type="domain" description="Glycoside hydrolase family 3 N-terminal" evidence="4">
    <location>
        <begin position="104"/>
        <end position="321"/>
    </location>
</feature>
<dbReference type="SUPFAM" id="SSF51445">
    <property type="entry name" value="(Trans)glycosidases"/>
    <property type="match status" value="1"/>
</dbReference>
<evidence type="ECO:0000313" key="5">
    <source>
        <dbReference type="EMBL" id="WNH09078.1"/>
    </source>
</evidence>
<dbReference type="Gene3D" id="3.20.20.300">
    <property type="entry name" value="Glycoside hydrolase, family 3, N-terminal domain"/>
    <property type="match status" value="1"/>
</dbReference>
<evidence type="ECO:0000313" key="6">
    <source>
        <dbReference type="Proteomes" id="UP001302806"/>
    </source>
</evidence>
<dbReference type="PROSITE" id="PS00775">
    <property type="entry name" value="GLYCOSYL_HYDROL_F3"/>
    <property type="match status" value="1"/>
</dbReference>
<gene>
    <name evidence="5" type="ORF">RHP51_18985</name>
</gene>
<keyword evidence="5" id="KW-0326">Glycosidase</keyword>
<evidence type="ECO:0000256" key="3">
    <source>
        <dbReference type="ARBA" id="ARBA00023277"/>
    </source>
</evidence>
<evidence type="ECO:0000259" key="4">
    <source>
        <dbReference type="Pfam" id="PF00933"/>
    </source>
</evidence>
<dbReference type="InterPro" id="IPR017853">
    <property type="entry name" value="GH"/>
</dbReference>
<sequence>MKKYLLITLFIVAGNLHAQKSTKELIQKLSLEEKERIVIGSEMEIPWSEGGDTGVGEVGGNVPGAAGKSLLNERLNLPVVVFADGPAGVRINPIRKDTPNKTYYATAFPVATMLASSFNTELMEEVGKAFGHEAKEYGVDVLLAPALNIHRNPLGGRNFEYYSEDPLVSGKMASAFTNGVQSLGVGVSIKHLAVNNQETNRSRINAIVSERALREIYLKGFEIAVKESHPWTVMSAYNKINGEYASESADLLKNILRDEWGFNGFVMTDWFAGEDIPKQIRSGNDLLMPGTPKHKGMIVEAVKNGELKKEDLDNCVEAILNIYQKTPSFLSYEPTGAPDLDRSKLIAEKAAKEGAILLKNEGATLPLSVSEPKDVALFGVGSYKTIAVGTGSGNVNMVLFSFFVGGFRR</sequence>
<dbReference type="InterPro" id="IPR050288">
    <property type="entry name" value="Cellulose_deg_GH3"/>
</dbReference>
<evidence type="ECO:0000256" key="1">
    <source>
        <dbReference type="ARBA" id="ARBA00005336"/>
    </source>
</evidence>
<dbReference type="InterPro" id="IPR036881">
    <property type="entry name" value="Glyco_hydro_3_C_sf"/>
</dbReference>
<dbReference type="RefSeq" id="WP_415865604.1">
    <property type="nucleotide sequence ID" value="NZ_CP134537.1"/>
</dbReference>
<keyword evidence="2 5" id="KW-0378">Hydrolase</keyword>
<dbReference type="Gene3D" id="3.40.50.1700">
    <property type="entry name" value="Glycoside hydrolase family 3 C-terminal domain"/>
    <property type="match status" value="1"/>
</dbReference>
<accession>A0ABY9XTA2</accession>
<dbReference type="Proteomes" id="UP001302806">
    <property type="component" value="Chromosome"/>
</dbReference>
<keyword evidence="3" id="KW-0119">Carbohydrate metabolism</keyword>
<proteinExistence type="inferred from homology"/>
<dbReference type="EC" id="3.2.1.-" evidence="5"/>
<dbReference type="Pfam" id="PF00933">
    <property type="entry name" value="Glyco_hydro_3"/>
    <property type="match status" value="1"/>
</dbReference>
<organism evidence="5 6">
    <name type="scientific">Thalassobellus suaedae</name>
    <dbReference type="NCBI Taxonomy" id="3074124"/>
    <lineage>
        <taxon>Bacteria</taxon>
        <taxon>Pseudomonadati</taxon>
        <taxon>Bacteroidota</taxon>
        <taxon>Flavobacteriia</taxon>
        <taxon>Flavobacteriales</taxon>
        <taxon>Flavobacteriaceae</taxon>
        <taxon>Thalassobellus</taxon>
    </lineage>
</organism>
<protein>
    <submittedName>
        <fullName evidence="5">Glycoside hydrolase family 3 protein</fullName>
        <ecNumber evidence="5">3.2.1.-</ecNumber>
    </submittedName>
</protein>